<dbReference type="EMBL" id="JABBCQ020000016">
    <property type="protein sequence ID" value="MBI1626181.1"/>
    <property type="molecule type" value="Genomic_DNA"/>
</dbReference>
<name>A0A843B5X2_9BURK</name>
<keyword evidence="2" id="KW-1185">Reference proteome</keyword>
<dbReference type="RefSeq" id="WP_198461514.1">
    <property type="nucleotide sequence ID" value="NZ_JABBCQ020000016.1"/>
</dbReference>
<dbReference type="AlphaFoldDB" id="A0A843B5X2"/>
<accession>A0A843B5X2</accession>
<sequence length="127" mass="14449">MWPFSLFKKLSQDPPVGQPRGDYMGCYLLGTHTSGRDDDISYISLATTREQLGIDARKYLQEFLQQHPQLKDSERVALQDLLEHWEERADAHLTAATGKPLAVQGGSDLFLRTGMRARKKEKGIYLE</sequence>
<proteinExistence type="predicted"/>
<reference evidence="1" key="1">
    <citation type="submission" date="2020-12" db="EMBL/GenBank/DDBJ databases">
        <title>Comamonas sp. nov., isolated from stream water.</title>
        <authorList>
            <person name="Park K.-H."/>
        </authorList>
    </citation>
    <scope>NUCLEOTIDE SEQUENCE</scope>
    <source>
        <strain evidence="1">EJ-4</strain>
    </source>
</reference>
<comment type="caution">
    <text evidence="1">The sequence shown here is derived from an EMBL/GenBank/DDBJ whole genome shotgun (WGS) entry which is preliminary data.</text>
</comment>
<protein>
    <submittedName>
        <fullName evidence="1">Uncharacterized protein</fullName>
    </submittedName>
</protein>
<gene>
    <name evidence="1" type="ORF">HF327_016930</name>
</gene>
<dbReference type="Proteomes" id="UP000530032">
    <property type="component" value="Unassembled WGS sequence"/>
</dbReference>
<organism evidence="1 2">
    <name type="scientific">Comamonas suwonensis</name>
    <dbReference type="NCBI Taxonomy" id="2606214"/>
    <lineage>
        <taxon>Bacteria</taxon>
        <taxon>Pseudomonadati</taxon>
        <taxon>Pseudomonadota</taxon>
        <taxon>Betaproteobacteria</taxon>
        <taxon>Burkholderiales</taxon>
        <taxon>Comamonadaceae</taxon>
        <taxon>Comamonas</taxon>
    </lineage>
</organism>
<evidence type="ECO:0000313" key="1">
    <source>
        <dbReference type="EMBL" id="MBI1626181.1"/>
    </source>
</evidence>
<evidence type="ECO:0000313" key="2">
    <source>
        <dbReference type="Proteomes" id="UP000530032"/>
    </source>
</evidence>